<dbReference type="RefSeq" id="WP_379868809.1">
    <property type="nucleotide sequence ID" value="NZ_JBHTBH010000001.1"/>
</dbReference>
<sequence>MPRTVALFSLGGAPGVTTLAMALASVWPEESGAVLVEADAAGGDIGTWHRLPASPGLTDLAAASRHRQPGAGEGPGAHTQTLPGGLAVCVAPVTADRAGGAVRLLADNAPTLATGPGPAVIVDLGRLAPRSPTARLALHADTALLVTRDDTAQLRRVKESVPAFTESFSRLRLVVVGGGESAKEIANVMGIPVLGRIRSDDKAAAFLRGERRISRPQRRPLFKAAATLAGRLAEPTSPVSPQPAGTAA</sequence>
<organism evidence="2 3">
    <name type="scientific">Marinactinospora rubrisoli</name>
    <dbReference type="NCBI Taxonomy" id="2715399"/>
    <lineage>
        <taxon>Bacteria</taxon>
        <taxon>Bacillati</taxon>
        <taxon>Actinomycetota</taxon>
        <taxon>Actinomycetes</taxon>
        <taxon>Streptosporangiales</taxon>
        <taxon>Nocardiopsidaceae</taxon>
        <taxon>Marinactinospora</taxon>
    </lineage>
</organism>
<dbReference type="Proteomes" id="UP001596540">
    <property type="component" value="Unassembled WGS sequence"/>
</dbReference>
<proteinExistence type="predicted"/>
<reference evidence="3" key="1">
    <citation type="journal article" date="2019" name="Int. J. Syst. Evol. Microbiol.">
        <title>The Global Catalogue of Microorganisms (GCM) 10K type strain sequencing project: providing services to taxonomists for standard genome sequencing and annotation.</title>
        <authorList>
            <consortium name="The Broad Institute Genomics Platform"/>
            <consortium name="The Broad Institute Genome Sequencing Center for Infectious Disease"/>
            <person name="Wu L."/>
            <person name="Ma J."/>
        </authorList>
    </citation>
    <scope>NUCLEOTIDE SEQUENCE [LARGE SCALE GENOMIC DNA]</scope>
    <source>
        <strain evidence="3">CGMCC 4.7382</strain>
    </source>
</reference>
<evidence type="ECO:0000313" key="2">
    <source>
        <dbReference type="EMBL" id="MFC7326858.1"/>
    </source>
</evidence>
<feature type="region of interest" description="Disordered" evidence="1">
    <location>
        <begin position="227"/>
        <end position="248"/>
    </location>
</feature>
<keyword evidence="3" id="KW-1185">Reference proteome</keyword>
<evidence type="ECO:0000256" key="1">
    <source>
        <dbReference type="SAM" id="MobiDB-lite"/>
    </source>
</evidence>
<dbReference type="SUPFAM" id="SSF52540">
    <property type="entry name" value="P-loop containing nucleoside triphosphate hydrolases"/>
    <property type="match status" value="1"/>
</dbReference>
<protein>
    <submittedName>
        <fullName evidence="2">Uncharacterized protein</fullName>
    </submittedName>
</protein>
<name>A0ABW2KC73_9ACTN</name>
<comment type="caution">
    <text evidence="2">The sequence shown here is derived from an EMBL/GenBank/DDBJ whole genome shotgun (WGS) entry which is preliminary data.</text>
</comment>
<dbReference type="Gene3D" id="3.40.50.300">
    <property type="entry name" value="P-loop containing nucleotide triphosphate hydrolases"/>
    <property type="match status" value="1"/>
</dbReference>
<evidence type="ECO:0000313" key="3">
    <source>
        <dbReference type="Proteomes" id="UP001596540"/>
    </source>
</evidence>
<accession>A0ABW2KC73</accession>
<dbReference type="EMBL" id="JBHTBH010000001">
    <property type="protein sequence ID" value="MFC7326858.1"/>
    <property type="molecule type" value="Genomic_DNA"/>
</dbReference>
<dbReference type="InterPro" id="IPR027417">
    <property type="entry name" value="P-loop_NTPase"/>
</dbReference>
<gene>
    <name evidence="2" type="ORF">ACFQRF_03800</name>
</gene>